<feature type="transmembrane region" description="Helical" evidence="6">
    <location>
        <begin position="280"/>
        <end position="300"/>
    </location>
</feature>
<evidence type="ECO:0000256" key="6">
    <source>
        <dbReference type="SAM" id="Phobius"/>
    </source>
</evidence>
<dbReference type="RefSeq" id="XP_024711197.1">
    <property type="nucleotide sequence ID" value="XM_024846131.1"/>
</dbReference>
<feature type="transmembrane region" description="Helical" evidence="6">
    <location>
        <begin position="354"/>
        <end position="374"/>
    </location>
</feature>
<dbReference type="InterPro" id="IPR020846">
    <property type="entry name" value="MFS_dom"/>
</dbReference>
<feature type="transmembrane region" description="Helical" evidence="6">
    <location>
        <begin position="411"/>
        <end position="430"/>
    </location>
</feature>
<organism evidence="8 9">
    <name type="scientific">Aspergillus steynii IBT 23096</name>
    <dbReference type="NCBI Taxonomy" id="1392250"/>
    <lineage>
        <taxon>Eukaryota</taxon>
        <taxon>Fungi</taxon>
        <taxon>Dikarya</taxon>
        <taxon>Ascomycota</taxon>
        <taxon>Pezizomycotina</taxon>
        <taxon>Eurotiomycetes</taxon>
        <taxon>Eurotiomycetidae</taxon>
        <taxon>Eurotiales</taxon>
        <taxon>Aspergillaceae</taxon>
        <taxon>Aspergillus</taxon>
        <taxon>Aspergillus subgen. Circumdati</taxon>
    </lineage>
</organism>
<feature type="region of interest" description="Disordered" evidence="5">
    <location>
        <begin position="1"/>
        <end position="25"/>
    </location>
</feature>
<feature type="transmembrane region" description="Helical" evidence="6">
    <location>
        <begin position="320"/>
        <end position="342"/>
    </location>
</feature>
<evidence type="ECO:0000259" key="7">
    <source>
        <dbReference type="PROSITE" id="PS50850"/>
    </source>
</evidence>
<evidence type="ECO:0000256" key="3">
    <source>
        <dbReference type="ARBA" id="ARBA00022989"/>
    </source>
</evidence>
<evidence type="ECO:0000313" key="9">
    <source>
        <dbReference type="Proteomes" id="UP000234275"/>
    </source>
</evidence>
<keyword evidence="2 6" id="KW-0812">Transmembrane</keyword>
<keyword evidence="3 6" id="KW-1133">Transmembrane helix</keyword>
<dbReference type="PANTHER" id="PTHR23501">
    <property type="entry name" value="MAJOR FACILITATOR SUPERFAMILY"/>
    <property type="match status" value="1"/>
</dbReference>
<protein>
    <submittedName>
        <fullName evidence="8">MFS general substrate transporter</fullName>
    </submittedName>
</protein>
<keyword evidence="9" id="KW-1185">Reference proteome</keyword>
<reference evidence="8 9" key="1">
    <citation type="submission" date="2016-12" db="EMBL/GenBank/DDBJ databases">
        <title>The genomes of Aspergillus section Nigri reveals drivers in fungal speciation.</title>
        <authorList>
            <consortium name="DOE Joint Genome Institute"/>
            <person name="Vesth T.C."/>
            <person name="Nybo J."/>
            <person name="Theobald S."/>
            <person name="Brandl J."/>
            <person name="Frisvad J.C."/>
            <person name="Nielsen K.F."/>
            <person name="Lyhne E.K."/>
            <person name="Kogle M.E."/>
            <person name="Kuo A."/>
            <person name="Riley R."/>
            <person name="Clum A."/>
            <person name="Nolan M."/>
            <person name="Lipzen A."/>
            <person name="Salamov A."/>
            <person name="Henrissat B."/>
            <person name="Wiebenga A."/>
            <person name="De Vries R.P."/>
            <person name="Grigoriev I.V."/>
            <person name="Mortensen U.H."/>
            <person name="Andersen M.R."/>
            <person name="Baker S.E."/>
        </authorList>
    </citation>
    <scope>NUCLEOTIDE SEQUENCE [LARGE SCALE GENOMIC DNA]</scope>
    <source>
        <strain evidence="8 9">IBT 23096</strain>
    </source>
</reference>
<dbReference type="Gene3D" id="1.20.1250.20">
    <property type="entry name" value="MFS general substrate transporter like domains"/>
    <property type="match status" value="1"/>
</dbReference>
<proteinExistence type="predicted"/>
<comment type="caution">
    <text evidence="8">The sequence shown here is derived from an EMBL/GenBank/DDBJ whole genome shotgun (WGS) entry which is preliminary data.</text>
</comment>
<dbReference type="PRINTS" id="PR01036">
    <property type="entry name" value="TCRTETB"/>
</dbReference>
<comment type="subcellular location">
    <subcellularLocation>
        <location evidence="1">Membrane</location>
        <topology evidence="1">Multi-pass membrane protein</topology>
    </subcellularLocation>
</comment>
<dbReference type="GO" id="GO:0022857">
    <property type="term" value="F:transmembrane transporter activity"/>
    <property type="evidence" value="ECO:0007669"/>
    <property type="project" value="InterPro"/>
</dbReference>
<accession>A0A2I2GSQ1</accession>
<dbReference type="Proteomes" id="UP000234275">
    <property type="component" value="Unassembled WGS sequence"/>
</dbReference>
<evidence type="ECO:0000313" key="8">
    <source>
        <dbReference type="EMBL" id="PLB55895.1"/>
    </source>
</evidence>
<sequence length="555" mass="59046">MDDQLHAGDNASPSIGSIEQEPKRTTTRAASLDGQLAIEQEEEISETIEQWRVLSATLAVCLVIFCLSLDTTILNTAIPRITEQFHSLEHVGWYGSSYLLTTCATSLMYGKLYTFFPDKLVFLAGLLIFEIGSLVAGATPTSIGLIMGRVVAGLGAGGLLSGSIILLSRLVAVRKLPLYIGTIFGVFAISSVAGPLLGGVLTDQLTWRWCFYINLPLGFVSGTAILLAVPRNKPVTVLSARDRIIALDLPGTALFLPAIIFIVLALQWGGTEVPWSNVRIIVLLVLAGVLLIGFTAIQWWRGDNATLPGRLMRNRNVWGSALYTFFVTPALMVTTYYLPTWFQAIQDTSATKSGVLTLPSILAVAISSALVGLLVTLVGYYTPFMVIAAILQAIGQGLLSTLSPATSLPKIIAFQVIFGLGAGLGLQQGWTVIQTTVPREDVPQATAVVTFVQTLSGALFIPVGQNLFMTRLTAGLHGIRDLSPAGVDEISQVGAMALRDVVEGDLLPPVLAAYSRALTCTFYIGIVTGALTLVGALCVEMRSVKGRASPAVPVG</sequence>
<gene>
    <name evidence="8" type="ORF">P170DRAFT_396658</name>
</gene>
<dbReference type="Pfam" id="PF07690">
    <property type="entry name" value="MFS_1"/>
    <property type="match status" value="1"/>
</dbReference>
<feature type="transmembrane region" description="Helical" evidence="6">
    <location>
        <begin position="121"/>
        <end position="138"/>
    </location>
</feature>
<dbReference type="InterPro" id="IPR011701">
    <property type="entry name" value="MFS"/>
</dbReference>
<dbReference type="InterPro" id="IPR036259">
    <property type="entry name" value="MFS_trans_sf"/>
</dbReference>
<dbReference type="PROSITE" id="PS50850">
    <property type="entry name" value="MFS"/>
    <property type="match status" value="1"/>
</dbReference>
<feature type="domain" description="Major facilitator superfamily (MFS) profile" evidence="7">
    <location>
        <begin position="56"/>
        <end position="547"/>
    </location>
</feature>
<dbReference type="EMBL" id="MSFO01000001">
    <property type="protein sequence ID" value="PLB55895.1"/>
    <property type="molecule type" value="Genomic_DNA"/>
</dbReference>
<dbReference type="VEuPathDB" id="FungiDB:P170DRAFT_396658"/>
<feature type="transmembrane region" description="Helical" evidence="6">
    <location>
        <begin position="209"/>
        <end position="229"/>
    </location>
</feature>
<evidence type="ECO:0000256" key="1">
    <source>
        <dbReference type="ARBA" id="ARBA00004141"/>
    </source>
</evidence>
<evidence type="ECO:0000256" key="4">
    <source>
        <dbReference type="ARBA" id="ARBA00023136"/>
    </source>
</evidence>
<dbReference type="PANTHER" id="PTHR23501:SF199">
    <property type="entry name" value="MFS EFFLUX TRANSPORTER INPD-RELATED"/>
    <property type="match status" value="1"/>
</dbReference>
<dbReference type="FunFam" id="1.20.1250.20:FF:000196">
    <property type="entry name" value="MFS toxin efflux pump (AflT)"/>
    <property type="match status" value="1"/>
</dbReference>
<dbReference type="CDD" id="cd17502">
    <property type="entry name" value="MFS_Azr1_MDR_like"/>
    <property type="match status" value="1"/>
</dbReference>
<dbReference type="GO" id="GO:0005886">
    <property type="term" value="C:plasma membrane"/>
    <property type="evidence" value="ECO:0007669"/>
    <property type="project" value="TreeGrafter"/>
</dbReference>
<dbReference type="AlphaFoldDB" id="A0A2I2GSQ1"/>
<feature type="transmembrane region" description="Helical" evidence="6">
    <location>
        <begin position="513"/>
        <end position="539"/>
    </location>
</feature>
<feature type="transmembrane region" description="Helical" evidence="6">
    <location>
        <begin position="178"/>
        <end position="197"/>
    </location>
</feature>
<evidence type="ECO:0000256" key="2">
    <source>
        <dbReference type="ARBA" id="ARBA00022692"/>
    </source>
</evidence>
<feature type="transmembrane region" description="Helical" evidence="6">
    <location>
        <begin position="91"/>
        <end position="109"/>
    </location>
</feature>
<dbReference type="OrthoDB" id="10021397at2759"/>
<feature type="transmembrane region" description="Helical" evidence="6">
    <location>
        <begin position="51"/>
        <end position="70"/>
    </location>
</feature>
<dbReference type="GeneID" id="36553830"/>
<evidence type="ECO:0000256" key="5">
    <source>
        <dbReference type="SAM" id="MobiDB-lite"/>
    </source>
</evidence>
<name>A0A2I2GSQ1_9EURO</name>
<feature type="transmembrane region" description="Helical" evidence="6">
    <location>
        <begin position="249"/>
        <end position="268"/>
    </location>
</feature>
<dbReference type="Gene3D" id="1.20.1720.10">
    <property type="entry name" value="Multidrug resistance protein D"/>
    <property type="match status" value="1"/>
</dbReference>
<feature type="transmembrane region" description="Helical" evidence="6">
    <location>
        <begin position="150"/>
        <end position="172"/>
    </location>
</feature>
<dbReference type="SUPFAM" id="SSF103473">
    <property type="entry name" value="MFS general substrate transporter"/>
    <property type="match status" value="1"/>
</dbReference>
<keyword evidence="4 6" id="KW-0472">Membrane</keyword>